<proteinExistence type="predicted"/>
<dbReference type="AlphaFoldDB" id="C7RCV8"/>
<organism evidence="1 2">
    <name type="scientific">Kangiella koreensis (strain DSM 16069 / JCM 12317 / KCTC 12182 / SW-125)</name>
    <dbReference type="NCBI Taxonomy" id="523791"/>
    <lineage>
        <taxon>Bacteria</taxon>
        <taxon>Pseudomonadati</taxon>
        <taxon>Pseudomonadota</taxon>
        <taxon>Gammaproteobacteria</taxon>
        <taxon>Kangiellales</taxon>
        <taxon>Kangiellaceae</taxon>
        <taxon>Kangiella</taxon>
    </lineage>
</organism>
<evidence type="ECO:0000313" key="2">
    <source>
        <dbReference type="Proteomes" id="UP000001231"/>
    </source>
</evidence>
<reference evidence="1 2" key="1">
    <citation type="journal article" date="2009" name="Stand. Genomic Sci.">
        <title>Complete genome sequence of Kangiella koreensis type strain (SW-125).</title>
        <authorList>
            <person name="Han C."/>
            <person name="Sikorski J."/>
            <person name="Lapidus A."/>
            <person name="Nolan M."/>
            <person name="Glavina Del Rio T."/>
            <person name="Tice H."/>
            <person name="Cheng J.F."/>
            <person name="Lucas S."/>
            <person name="Chen F."/>
            <person name="Copeland A."/>
            <person name="Ivanova N."/>
            <person name="Mavromatis K."/>
            <person name="Ovchinnikova G."/>
            <person name="Pati A."/>
            <person name="Bruce D."/>
            <person name="Goodwin L."/>
            <person name="Pitluck S."/>
            <person name="Chen A."/>
            <person name="Palaniappan K."/>
            <person name="Land M."/>
            <person name="Hauser L."/>
            <person name="Chang Y.J."/>
            <person name="Jeffries C.D."/>
            <person name="Chain P."/>
            <person name="Saunders E."/>
            <person name="Brettin T."/>
            <person name="Goker M."/>
            <person name="Tindall B.J."/>
            <person name="Bristow J."/>
            <person name="Eisen J.A."/>
            <person name="Markowitz V."/>
            <person name="Hugenholtz P."/>
            <person name="Kyrpides N.C."/>
            <person name="Klenk H.P."/>
            <person name="Detter J.C."/>
        </authorList>
    </citation>
    <scope>NUCLEOTIDE SEQUENCE [LARGE SCALE GENOMIC DNA]</scope>
    <source>
        <strain evidence="2">DSM 16069 / KCTC 12182 / SW-125</strain>
    </source>
</reference>
<evidence type="ECO:0008006" key="3">
    <source>
        <dbReference type="Google" id="ProtNLM"/>
    </source>
</evidence>
<dbReference type="Pfam" id="PF11306">
    <property type="entry name" value="DUF3108"/>
    <property type="match status" value="1"/>
</dbReference>
<dbReference type="InParanoid" id="C7RCV8"/>
<dbReference type="EMBL" id="CP001707">
    <property type="protein sequence ID" value="ACV27100.1"/>
    <property type="molecule type" value="Genomic_DNA"/>
</dbReference>
<dbReference type="Proteomes" id="UP000001231">
    <property type="component" value="Chromosome"/>
</dbReference>
<dbReference type="HOGENOM" id="CLU_063619_1_0_6"/>
<dbReference type="KEGG" id="kko:Kkor_1688"/>
<dbReference type="OrthoDB" id="6007799at2"/>
<accession>C7RCV8</accession>
<dbReference type="RefSeq" id="WP_015780706.1">
    <property type="nucleotide sequence ID" value="NC_013166.1"/>
</dbReference>
<sequence>MVRPGSTNNLLAFYKSPEVDSPATFSSLILSVLLFILISFLSSTVAAEDTVPAEHESTSLRAVKPYSIQYKVMHDGDKVGTATRKLEQLSNGQWQSSMESDISYYLLSDERRETSRFEIVDEIIRPLHYQSLADTSFRSDRILIQKFDWDAMREQGSYEGKKWNMQLQEGLLDPLTEVLAVRETLLAQKPLQAIDISYRGGIRHHEFKVVGEETLKLKSGDIRTAKLQLIEKNGTRITNFWFAIDHEMLLVQIQRIKDGEEEAKLVATSWEL</sequence>
<name>C7RCV8_KANKD</name>
<dbReference type="STRING" id="523791.Kkor_1688"/>
<protein>
    <recommendedName>
        <fullName evidence="3">DUF3108 domain-containing protein</fullName>
    </recommendedName>
</protein>
<dbReference type="InterPro" id="IPR021457">
    <property type="entry name" value="DUF3108"/>
</dbReference>
<gene>
    <name evidence="1" type="ordered locus">Kkor_1688</name>
</gene>
<evidence type="ECO:0000313" key="1">
    <source>
        <dbReference type="EMBL" id="ACV27100.1"/>
    </source>
</evidence>
<keyword evidence="2" id="KW-1185">Reference proteome</keyword>